<keyword evidence="3" id="KW-0813">Transport</keyword>
<reference evidence="10 11" key="1">
    <citation type="submission" date="2018-06" db="EMBL/GenBank/DDBJ databases">
        <authorList>
            <consortium name="Pathogen Informatics"/>
            <person name="Doyle S."/>
        </authorList>
    </citation>
    <scope>NUCLEOTIDE SEQUENCE [LARGE SCALE GENOMIC DNA]</scope>
    <source>
        <strain evidence="10 11">NCTC12413</strain>
    </source>
</reference>
<gene>
    <name evidence="10" type="ORF">NCTC12413_02063</name>
    <name evidence="9" type="ORF">SAR03_05970</name>
</gene>
<organism evidence="10 11">
    <name type="scientific">Staphylococcus arlettae</name>
    <dbReference type="NCBI Taxonomy" id="29378"/>
    <lineage>
        <taxon>Bacteria</taxon>
        <taxon>Bacillati</taxon>
        <taxon>Bacillota</taxon>
        <taxon>Bacilli</taxon>
        <taxon>Bacillales</taxon>
        <taxon>Staphylococcaceae</taxon>
        <taxon>Staphylococcus</taxon>
    </lineage>
</organism>
<dbReference type="Pfam" id="PF01925">
    <property type="entry name" value="TauE"/>
    <property type="match status" value="1"/>
</dbReference>
<dbReference type="InterPro" id="IPR002781">
    <property type="entry name" value="TM_pro_TauE-like"/>
</dbReference>
<keyword evidence="12" id="KW-1185">Reference proteome</keyword>
<dbReference type="PANTHER" id="PTHR30269:SF37">
    <property type="entry name" value="MEMBRANE TRANSPORTER PROTEIN"/>
    <property type="match status" value="1"/>
</dbReference>
<evidence type="ECO:0000313" key="9">
    <source>
        <dbReference type="EMBL" id="GEP99559.1"/>
    </source>
</evidence>
<keyword evidence="6 8" id="KW-1133">Transmembrane helix</keyword>
<dbReference type="AlphaFoldDB" id="A0A380CMY4"/>
<evidence type="ECO:0000256" key="5">
    <source>
        <dbReference type="ARBA" id="ARBA00022692"/>
    </source>
</evidence>
<dbReference type="EMBL" id="UGZE01000001">
    <property type="protein sequence ID" value="SUJ23022.1"/>
    <property type="molecule type" value="Genomic_DNA"/>
</dbReference>
<comment type="similarity">
    <text evidence="2 8">Belongs to the 4-toluene sulfonate uptake permease (TSUP) (TC 2.A.102) family.</text>
</comment>
<keyword evidence="5 8" id="KW-0812">Transmembrane</keyword>
<evidence type="ECO:0000313" key="11">
    <source>
        <dbReference type="Proteomes" id="UP000254956"/>
    </source>
</evidence>
<dbReference type="RefSeq" id="WP_103388089.1">
    <property type="nucleotide sequence ID" value="NZ_BKAV01000003.1"/>
</dbReference>
<keyword evidence="7 8" id="KW-0472">Membrane</keyword>
<evidence type="ECO:0000256" key="4">
    <source>
        <dbReference type="ARBA" id="ARBA00022475"/>
    </source>
</evidence>
<dbReference type="GO" id="GO:0005886">
    <property type="term" value="C:plasma membrane"/>
    <property type="evidence" value="ECO:0007669"/>
    <property type="project" value="UniProtKB-SubCell"/>
</dbReference>
<feature type="transmembrane region" description="Helical" evidence="8">
    <location>
        <begin position="195"/>
        <end position="215"/>
    </location>
</feature>
<evidence type="ECO:0000313" key="12">
    <source>
        <dbReference type="Proteomes" id="UP000321598"/>
    </source>
</evidence>
<dbReference type="Proteomes" id="UP000254956">
    <property type="component" value="Unassembled WGS sequence"/>
</dbReference>
<dbReference type="Proteomes" id="UP000321598">
    <property type="component" value="Unassembled WGS sequence"/>
</dbReference>
<evidence type="ECO:0000256" key="7">
    <source>
        <dbReference type="ARBA" id="ARBA00023136"/>
    </source>
</evidence>
<dbReference type="PANTHER" id="PTHR30269">
    <property type="entry name" value="TRANSMEMBRANE PROTEIN YFCA"/>
    <property type="match status" value="1"/>
</dbReference>
<feature type="transmembrane region" description="Helical" evidence="8">
    <location>
        <begin position="74"/>
        <end position="92"/>
    </location>
</feature>
<proteinExistence type="inferred from homology"/>
<accession>A0A380CMY4</accession>
<evidence type="ECO:0000256" key="2">
    <source>
        <dbReference type="ARBA" id="ARBA00009142"/>
    </source>
</evidence>
<dbReference type="OrthoDB" id="668749at2"/>
<sequence length="241" mass="26707">MDIYILVIISILFGALVRTVFGFGEALVTMPILALLGIDLKLAIALVGIIGVLVAMPKFITNYKVVNWNIVKRLLIGSIIGTPLGIVLILFIDENIVLNILGSLLVLYGAINILGIQLMTKYNIKDMFDYVAGLFSGVLGAAYNSHGVPIVVYGTLKKWDIVKLKQISQVHFFIVGLVVITNHAVTGFWTMEMFYIIIVTLPFLIIIIKLGDVIAEKIEQQILIKYVYLLLIIFGILMIVK</sequence>
<feature type="transmembrane region" description="Helical" evidence="8">
    <location>
        <begin position="222"/>
        <end position="240"/>
    </location>
</feature>
<evidence type="ECO:0000313" key="10">
    <source>
        <dbReference type="EMBL" id="SUJ23022.1"/>
    </source>
</evidence>
<protein>
    <recommendedName>
        <fullName evidence="8">Probable membrane transporter protein</fullName>
    </recommendedName>
</protein>
<dbReference type="EMBL" id="BKAV01000003">
    <property type="protein sequence ID" value="GEP99559.1"/>
    <property type="molecule type" value="Genomic_DNA"/>
</dbReference>
<feature type="transmembrane region" description="Helical" evidence="8">
    <location>
        <begin position="32"/>
        <end position="54"/>
    </location>
</feature>
<name>A0A380CMY4_9STAP</name>
<evidence type="ECO:0000256" key="3">
    <source>
        <dbReference type="ARBA" id="ARBA00022448"/>
    </source>
</evidence>
<comment type="subcellular location">
    <subcellularLocation>
        <location evidence="1 8">Cell membrane</location>
        <topology evidence="1 8">Multi-pass membrane protein</topology>
    </subcellularLocation>
</comment>
<dbReference type="InterPro" id="IPR052017">
    <property type="entry name" value="TSUP"/>
</dbReference>
<reference evidence="9 12" key="2">
    <citation type="submission" date="2019-07" db="EMBL/GenBank/DDBJ databases">
        <title>Whole genome shotgun sequence of Staphylococcus arlettae NBRC 109765.</title>
        <authorList>
            <person name="Hosoyama A."/>
            <person name="Uohara A."/>
            <person name="Ohji S."/>
            <person name="Ichikawa N."/>
        </authorList>
    </citation>
    <scope>NUCLEOTIDE SEQUENCE [LARGE SCALE GENOMIC DNA]</scope>
    <source>
        <strain evidence="9 12">NBRC 109765</strain>
    </source>
</reference>
<evidence type="ECO:0000256" key="6">
    <source>
        <dbReference type="ARBA" id="ARBA00022989"/>
    </source>
</evidence>
<evidence type="ECO:0000256" key="8">
    <source>
        <dbReference type="RuleBase" id="RU363041"/>
    </source>
</evidence>
<evidence type="ECO:0000256" key="1">
    <source>
        <dbReference type="ARBA" id="ARBA00004651"/>
    </source>
</evidence>
<feature type="transmembrane region" description="Helical" evidence="8">
    <location>
        <begin position="170"/>
        <end position="189"/>
    </location>
</feature>
<keyword evidence="4 8" id="KW-1003">Cell membrane</keyword>
<feature type="transmembrane region" description="Helical" evidence="8">
    <location>
        <begin position="98"/>
        <end position="118"/>
    </location>
</feature>